<proteinExistence type="predicted"/>
<name>A0ABD3NHK6_9STRA</name>
<protein>
    <submittedName>
        <fullName evidence="2">Uncharacterized protein</fullName>
    </submittedName>
</protein>
<dbReference type="AlphaFoldDB" id="A0ABD3NHK6"/>
<comment type="caution">
    <text evidence="2">The sequence shown here is derived from an EMBL/GenBank/DDBJ whole genome shotgun (WGS) entry which is preliminary data.</text>
</comment>
<feature type="region of interest" description="Disordered" evidence="1">
    <location>
        <begin position="135"/>
        <end position="171"/>
    </location>
</feature>
<gene>
    <name evidence="2" type="ORF">ACHAWO_012276</name>
</gene>
<evidence type="ECO:0000313" key="3">
    <source>
        <dbReference type="Proteomes" id="UP001530400"/>
    </source>
</evidence>
<sequence>MKIDISRKHVVEAIDPTNLTSCDMAVLKKKDPFMYYFIPGNRDKRLPVKEIDLSELDLAPDCNDGDLARSFTAGTIKKEHKVHETMPRRHTSSLSGSIKRPESESESENESGDTFEFPLQGPSFAIQEEERIFGPGASTSHHSRCKSSNEVLMDNQRPTNHRRLSTESDLDSGKLVHRKTAISFESYVDEMLDDAIQELAHLQPKRPSVKIDTNRRGSVLQDLLFSSIAAIGDLSDYDSDSD</sequence>
<accession>A0ABD3NHK6</accession>
<feature type="compositionally biased region" description="Acidic residues" evidence="1">
    <location>
        <begin position="104"/>
        <end position="113"/>
    </location>
</feature>
<dbReference type="EMBL" id="JALLPJ020001158">
    <property type="protein sequence ID" value="KAL3775317.1"/>
    <property type="molecule type" value="Genomic_DNA"/>
</dbReference>
<reference evidence="2 3" key="1">
    <citation type="submission" date="2024-10" db="EMBL/GenBank/DDBJ databases">
        <title>Updated reference genomes for cyclostephanoid diatoms.</title>
        <authorList>
            <person name="Roberts W.R."/>
            <person name="Alverson A.J."/>
        </authorList>
    </citation>
    <scope>NUCLEOTIDE SEQUENCE [LARGE SCALE GENOMIC DNA]</scope>
    <source>
        <strain evidence="2 3">AJA010-31</strain>
    </source>
</reference>
<evidence type="ECO:0000256" key="1">
    <source>
        <dbReference type="SAM" id="MobiDB-lite"/>
    </source>
</evidence>
<organism evidence="2 3">
    <name type="scientific">Cyclotella atomus</name>
    <dbReference type="NCBI Taxonomy" id="382360"/>
    <lineage>
        <taxon>Eukaryota</taxon>
        <taxon>Sar</taxon>
        <taxon>Stramenopiles</taxon>
        <taxon>Ochrophyta</taxon>
        <taxon>Bacillariophyta</taxon>
        <taxon>Coscinodiscophyceae</taxon>
        <taxon>Thalassiosirophycidae</taxon>
        <taxon>Stephanodiscales</taxon>
        <taxon>Stephanodiscaceae</taxon>
        <taxon>Cyclotella</taxon>
    </lineage>
</organism>
<dbReference type="Proteomes" id="UP001530400">
    <property type="component" value="Unassembled WGS sequence"/>
</dbReference>
<evidence type="ECO:0000313" key="2">
    <source>
        <dbReference type="EMBL" id="KAL3775317.1"/>
    </source>
</evidence>
<keyword evidence="3" id="KW-1185">Reference proteome</keyword>
<feature type="region of interest" description="Disordered" evidence="1">
    <location>
        <begin position="79"/>
        <end position="119"/>
    </location>
</feature>